<protein>
    <submittedName>
        <fullName evidence="2">Uncharacterized protein</fullName>
    </submittedName>
</protein>
<sequence>MTRMLCVLCVYRLISFGTCCLECWSGHGSRYLESQDKSNGFVHVVYETLNK</sequence>
<evidence type="ECO:0000313" key="3">
    <source>
        <dbReference type="Proteomes" id="UP000215914"/>
    </source>
</evidence>
<proteinExistence type="predicted"/>
<dbReference type="AlphaFoldDB" id="A0A251SRQ9"/>
<feature type="chain" id="PRO_5012038437" evidence="1">
    <location>
        <begin position="21"/>
        <end position="51"/>
    </location>
</feature>
<organism evidence="2 3">
    <name type="scientific">Helianthus annuus</name>
    <name type="common">Common sunflower</name>
    <dbReference type="NCBI Taxonomy" id="4232"/>
    <lineage>
        <taxon>Eukaryota</taxon>
        <taxon>Viridiplantae</taxon>
        <taxon>Streptophyta</taxon>
        <taxon>Embryophyta</taxon>
        <taxon>Tracheophyta</taxon>
        <taxon>Spermatophyta</taxon>
        <taxon>Magnoliopsida</taxon>
        <taxon>eudicotyledons</taxon>
        <taxon>Gunneridae</taxon>
        <taxon>Pentapetalae</taxon>
        <taxon>asterids</taxon>
        <taxon>campanulids</taxon>
        <taxon>Asterales</taxon>
        <taxon>Asteraceae</taxon>
        <taxon>Asteroideae</taxon>
        <taxon>Heliantheae alliance</taxon>
        <taxon>Heliantheae</taxon>
        <taxon>Helianthus</taxon>
    </lineage>
</organism>
<name>A0A251SRQ9_HELAN</name>
<keyword evidence="1" id="KW-0732">Signal</keyword>
<evidence type="ECO:0000256" key="1">
    <source>
        <dbReference type="SAM" id="SignalP"/>
    </source>
</evidence>
<dbReference type="EMBL" id="CM007902">
    <property type="protein sequence ID" value="OTG00211.1"/>
    <property type="molecule type" value="Genomic_DNA"/>
</dbReference>
<feature type="signal peptide" evidence="1">
    <location>
        <begin position="1"/>
        <end position="20"/>
    </location>
</feature>
<dbReference type="Proteomes" id="UP000215914">
    <property type="component" value="Chromosome 13"/>
</dbReference>
<evidence type="ECO:0000313" key="2">
    <source>
        <dbReference type="EMBL" id="OTG00211.1"/>
    </source>
</evidence>
<keyword evidence="3" id="KW-1185">Reference proteome</keyword>
<reference evidence="3" key="1">
    <citation type="journal article" date="2017" name="Nature">
        <title>The sunflower genome provides insights into oil metabolism, flowering and Asterid evolution.</title>
        <authorList>
            <person name="Badouin H."/>
            <person name="Gouzy J."/>
            <person name="Grassa C.J."/>
            <person name="Murat F."/>
            <person name="Staton S.E."/>
            <person name="Cottret L."/>
            <person name="Lelandais-Briere C."/>
            <person name="Owens G.L."/>
            <person name="Carrere S."/>
            <person name="Mayjonade B."/>
            <person name="Legrand L."/>
            <person name="Gill N."/>
            <person name="Kane N.C."/>
            <person name="Bowers J.E."/>
            <person name="Hubner S."/>
            <person name="Bellec A."/>
            <person name="Berard A."/>
            <person name="Berges H."/>
            <person name="Blanchet N."/>
            <person name="Boniface M.C."/>
            <person name="Brunel D."/>
            <person name="Catrice O."/>
            <person name="Chaidir N."/>
            <person name="Claudel C."/>
            <person name="Donnadieu C."/>
            <person name="Faraut T."/>
            <person name="Fievet G."/>
            <person name="Helmstetter N."/>
            <person name="King M."/>
            <person name="Knapp S.J."/>
            <person name="Lai Z."/>
            <person name="Le Paslier M.C."/>
            <person name="Lippi Y."/>
            <person name="Lorenzon L."/>
            <person name="Mandel J.R."/>
            <person name="Marage G."/>
            <person name="Marchand G."/>
            <person name="Marquand E."/>
            <person name="Bret-Mestries E."/>
            <person name="Morien E."/>
            <person name="Nambeesan S."/>
            <person name="Nguyen T."/>
            <person name="Pegot-Espagnet P."/>
            <person name="Pouilly N."/>
            <person name="Raftis F."/>
            <person name="Sallet E."/>
            <person name="Schiex T."/>
            <person name="Thomas J."/>
            <person name="Vandecasteele C."/>
            <person name="Vares D."/>
            <person name="Vear F."/>
            <person name="Vautrin S."/>
            <person name="Crespi M."/>
            <person name="Mangin B."/>
            <person name="Burke J.M."/>
            <person name="Salse J."/>
            <person name="Munos S."/>
            <person name="Vincourt P."/>
            <person name="Rieseberg L.H."/>
            <person name="Langlade N.B."/>
        </authorList>
    </citation>
    <scope>NUCLEOTIDE SEQUENCE [LARGE SCALE GENOMIC DNA]</scope>
    <source>
        <strain evidence="3">cv. SF193</strain>
    </source>
</reference>
<accession>A0A251SRQ9</accession>
<dbReference type="InParanoid" id="A0A251SRQ9"/>
<gene>
    <name evidence="2" type="ORF">HannXRQ_Chr13g0388441</name>
</gene>